<dbReference type="InParanoid" id="A0A2T3AXP2"/>
<gene>
    <name evidence="2" type="ORF">M430DRAFT_20143</name>
</gene>
<feature type="region of interest" description="Disordered" evidence="1">
    <location>
        <begin position="149"/>
        <end position="176"/>
    </location>
</feature>
<reference evidence="2 3" key="1">
    <citation type="journal article" date="2018" name="New Phytol.">
        <title>Comparative genomics and transcriptomics depict ericoid mycorrhizal fungi as versatile saprotrophs and plant mutualists.</title>
        <authorList>
            <person name="Martino E."/>
            <person name="Morin E."/>
            <person name="Grelet G.A."/>
            <person name="Kuo A."/>
            <person name="Kohler A."/>
            <person name="Daghino S."/>
            <person name="Barry K.W."/>
            <person name="Cichocki N."/>
            <person name="Clum A."/>
            <person name="Dockter R.B."/>
            <person name="Hainaut M."/>
            <person name="Kuo R.C."/>
            <person name="LaButti K."/>
            <person name="Lindahl B.D."/>
            <person name="Lindquist E.A."/>
            <person name="Lipzen A."/>
            <person name="Khouja H.R."/>
            <person name="Magnuson J."/>
            <person name="Murat C."/>
            <person name="Ohm R.A."/>
            <person name="Singer S.W."/>
            <person name="Spatafora J.W."/>
            <person name="Wang M."/>
            <person name="Veneault-Fourrey C."/>
            <person name="Henrissat B."/>
            <person name="Grigoriev I.V."/>
            <person name="Martin F.M."/>
            <person name="Perotto S."/>
        </authorList>
    </citation>
    <scope>NUCLEOTIDE SEQUENCE [LARGE SCALE GENOMIC DNA]</scope>
    <source>
        <strain evidence="2 3">ATCC 22711</strain>
    </source>
</reference>
<dbReference type="GeneID" id="36572311"/>
<evidence type="ECO:0000313" key="2">
    <source>
        <dbReference type="EMBL" id="PSS14820.1"/>
    </source>
</evidence>
<sequence length="193" mass="21765">MSSNQSATDSNADLARKLRGAEIGYSETSSITEKQTVIYRPLSESPSSTTVGPDREDTFNLQEYSTMNAPNEIIAVRSFVYSSDVVHSRRMGTKSEAGKTEKAEDTRSETATDIDIIKRRGYEFHVYGPGMNTDEIIQKAMMLRLGSEKTPSDGVAVQEPIQEPKPAKQKWPPRLKRIDEIVKTEREMKQMWD</sequence>
<feature type="compositionally biased region" description="Basic and acidic residues" evidence="1">
    <location>
        <begin position="96"/>
        <end position="109"/>
    </location>
</feature>
<dbReference type="EMBL" id="KZ679013">
    <property type="protein sequence ID" value="PSS14820.1"/>
    <property type="molecule type" value="Genomic_DNA"/>
</dbReference>
<dbReference type="Proteomes" id="UP000241818">
    <property type="component" value="Unassembled WGS sequence"/>
</dbReference>
<organism evidence="2 3">
    <name type="scientific">Amorphotheca resinae ATCC 22711</name>
    <dbReference type="NCBI Taxonomy" id="857342"/>
    <lineage>
        <taxon>Eukaryota</taxon>
        <taxon>Fungi</taxon>
        <taxon>Dikarya</taxon>
        <taxon>Ascomycota</taxon>
        <taxon>Pezizomycotina</taxon>
        <taxon>Leotiomycetes</taxon>
        <taxon>Helotiales</taxon>
        <taxon>Amorphothecaceae</taxon>
        <taxon>Amorphotheca</taxon>
    </lineage>
</organism>
<feature type="region of interest" description="Disordered" evidence="1">
    <location>
        <begin position="21"/>
        <end position="56"/>
    </location>
</feature>
<dbReference type="RefSeq" id="XP_024719419.1">
    <property type="nucleotide sequence ID" value="XM_024864230.1"/>
</dbReference>
<keyword evidence="3" id="KW-1185">Reference proteome</keyword>
<feature type="region of interest" description="Disordered" evidence="1">
    <location>
        <begin position="87"/>
        <end position="109"/>
    </location>
</feature>
<name>A0A2T3AXP2_AMORE</name>
<proteinExistence type="predicted"/>
<protein>
    <submittedName>
        <fullName evidence="2">Uncharacterized protein</fullName>
    </submittedName>
</protein>
<evidence type="ECO:0000313" key="3">
    <source>
        <dbReference type="Proteomes" id="UP000241818"/>
    </source>
</evidence>
<feature type="compositionally biased region" description="Polar residues" evidence="1">
    <location>
        <begin position="26"/>
        <end position="35"/>
    </location>
</feature>
<accession>A0A2T3AXP2</accession>
<dbReference type="AlphaFoldDB" id="A0A2T3AXP2"/>
<evidence type="ECO:0000256" key="1">
    <source>
        <dbReference type="SAM" id="MobiDB-lite"/>
    </source>
</evidence>